<dbReference type="OrthoDB" id="121175at2759"/>
<evidence type="ECO:0000313" key="4">
    <source>
        <dbReference type="Proteomes" id="UP000429607"/>
    </source>
</evidence>
<reference evidence="3 5" key="1">
    <citation type="submission" date="2018-08" db="EMBL/GenBank/DDBJ databases">
        <title>Genomic investigation of the strawberry pathogen Phytophthora fragariae indicates pathogenicity is determined by transcriptional variation in three key races.</title>
        <authorList>
            <person name="Adams T.M."/>
            <person name="Armitage A.D."/>
            <person name="Sobczyk M.K."/>
            <person name="Bates H.J."/>
            <person name="Dunwell J.M."/>
            <person name="Nellist C.F."/>
            <person name="Harrison R.J."/>
        </authorList>
    </citation>
    <scope>NUCLEOTIDE SEQUENCE [LARGE SCALE GENOMIC DNA]</scope>
    <source>
        <strain evidence="2 4">SCRP249</strain>
        <strain evidence="1 6">SCRP324</strain>
        <strain evidence="3 5">SCRP333</strain>
    </source>
</reference>
<proteinExistence type="predicted"/>
<dbReference type="EMBL" id="QXFV01001743">
    <property type="protein sequence ID" value="KAE8999242.1"/>
    <property type="molecule type" value="Genomic_DNA"/>
</dbReference>
<dbReference type="Proteomes" id="UP000434957">
    <property type="component" value="Unassembled WGS sequence"/>
</dbReference>
<gene>
    <name evidence="2" type="ORF">PR001_g19114</name>
    <name evidence="1" type="ORF">PR002_g19547</name>
    <name evidence="3" type="ORF">PR003_g20269</name>
</gene>
<evidence type="ECO:0000313" key="5">
    <source>
        <dbReference type="Proteomes" id="UP000434957"/>
    </source>
</evidence>
<organism evidence="3 5">
    <name type="scientific">Phytophthora rubi</name>
    <dbReference type="NCBI Taxonomy" id="129364"/>
    <lineage>
        <taxon>Eukaryota</taxon>
        <taxon>Sar</taxon>
        <taxon>Stramenopiles</taxon>
        <taxon>Oomycota</taxon>
        <taxon>Peronosporomycetes</taxon>
        <taxon>Peronosporales</taxon>
        <taxon>Peronosporaceae</taxon>
        <taxon>Phytophthora</taxon>
    </lineage>
</organism>
<dbReference type="EMBL" id="QXFT01001785">
    <property type="protein sequence ID" value="KAE9310416.1"/>
    <property type="molecule type" value="Genomic_DNA"/>
</dbReference>
<dbReference type="Proteomes" id="UP000429607">
    <property type="component" value="Unassembled WGS sequence"/>
</dbReference>
<evidence type="ECO:0000313" key="1">
    <source>
        <dbReference type="EMBL" id="KAE8995684.1"/>
    </source>
</evidence>
<evidence type="ECO:0000313" key="3">
    <source>
        <dbReference type="EMBL" id="KAE9310416.1"/>
    </source>
</evidence>
<accession>A0A6A4DSL1</accession>
<comment type="caution">
    <text evidence="3">The sequence shown here is derived from an EMBL/GenBank/DDBJ whole genome shotgun (WGS) entry which is preliminary data.</text>
</comment>
<evidence type="ECO:0000313" key="6">
    <source>
        <dbReference type="Proteomes" id="UP000435112"/>
    </source>
</evidence>
<evidence type="ECO:0000313" key="2">
    <source>
        <dbReference type="EMBL" id="KAE8999242.1"/>
    </source>
</evidence>
<name>A0A6A4DSL1_9STRA</name>
<dbReference type="EMBL" id="QXFU01001778">
    <property type="protein sequence ID" value="KAE8995684.1"/>
    <property type="molecule type" value="Genomic_DNA"/>
</dbReference>
<dbReference type="Proteomes" id="UP000435112">
    <property type="component" value="Unassembled WGS sequence"/>
</dbReference>
<protein>
    <submittedName>
        <fullName evidence="3">Uncharacterized protein</fullName>
    </submittedName>
</protein>
<sequence>MLFQLQVLMTLKFVCRKDAPGVYIVSASRNDDEHCFVVVNRGPEKLLLTLDNFNDCKDPPVDVIPLSNQMWIQHVKFMAQVELQLGYKCRHGKRKREKRGKRQALQPKGM</sequence>
<keyword evidence="5" id="KW-1185">Reference proteome</keyword>
<dbReference type="AlphaFoldDB" id="A0A6A4DSL1"/>